<dbReference type="InterPro" id="IPR029041">
    <property type="entry name" value="FAD-linked_oxidoreductase-like"/>
</dbReference>
<accession>A0A645FAA1</accession>
<comment type="pathway">
    <text evidence="2">One-carbon metabolism; tetrahydrofolate interconversion.</text>
</comment>
<reference evidence="7" key="1">
    <citation type="submission" date="2019-08" db="EMBL/GenBank/DDBJ databases">
        <authorList>
            <person name="Kucharzyk K."/>
            <person name="Murdoch R.W."/>
            <person name="Higgins S."/>
            <person name="Loffler F."/>
        </authorList>
    </citation>
    <scope>NUCLEOTIDE SEQUENCE</scope>
</reference>
<evidence type="ECO:0000313" key="7">
    <source>
        <dbReference type="EMBL" id="MPN10259.1"/>
    </source>
</evidence>
<evidence type="ECO:0000256" key="4">
    <source>
        <dbReference type="ARBA" id="ARBA00022630"/>
    </source>
</evidence>
<evidence type="ECO:0000256" key="3">
    <source>
        <dbReference type="ARBA" id="ARBA00006743"/>
    </source>
</evidence>
<dbReference type="SUPFAM" id="SSF51730">
    <property type="entry name" value="FAD-linked oxidoreductase"/>
    <property type="match status" value="1"/>
</dbReference>
<dbReference type="AlphaFoldDB" id="A0A645FAA1"/>
<name>A0A645FAA1_9ZZZZ</name>
<dbReference type="PANTHER" id="PTHR45754">
    <property type="entry name" value="METHYLENETETRAHYDROFOLATE REDUCTASE"/>
    <property type="match status" value="1"/>
</dbReference>
<dbReference type="GO" id="GO:0005829">
    <property type="term" value="C:cytosol"/>
    <property type="evidence" value="ECO:0007669"/>
    <property type="project" value="TreeGrafter"/>
</dbReference>
<keyword evidence="5" id="KW-0274">FAD</keyword>
<dbReference type="EC" id="1.5.1.20" evidence="7"/>
<dbReference type="GO" id="GO:0004489">
    <property type="term" value="F:methylenetetrahydrofolate reductase [NAD(P)H] activity"/>
    <property type="evidence" value="ECO:0007669"/>
    <property type="project" value="UniProtKB-EC"/>
</dbReference>
<proteinExistence type="inferred from homology"/>
<dbReference type="Gene3D" id="3.20.20.220">
    <property type="match status" value="1"/>
</dbReference>
<dbReference type="GO" id="GO:0071949">
    <property type="term" value="F:FAD binding"/>
    <property type="evidence" value="ECO:0007669"/>
    <property type="project" value="TreeGrafter"/>
</dbReference>
<evidence type="ECO:0000256" key="6">
    <source>
        <dbReference type="ARBA" id="ARBA00023002"/>
    </source>
</evidence>
<protein>
    <submittedName>
        <fullName evidence="7">5,10-methylenetetrahydrofolate reductase</fullName>
        <ecNumber evidence="7">1.5.1.20</ecNumber>
    </submittedName>
</protein>
<evidence type="ECO:0000256" key="2">
    <source>
        <dbReference type="ARBA" id="ARBA00004777"/>
    </source>
</evidence>
<evidence type="ECO:0000256" key="5">
    <source>
        <dbReference type="ARBA" id="ARBA00022827"/>
    </source>
</evidence>
<keyword evidence="6 7" id="KW-0560">Oxidoreductase</keyword>
<dbReference type="CDD" id="cd00537">
    <property type="entry name" value="MTHFR"/>
    <property type="match status" value="1"/>
</dbReference>
<organism evidence="7">
    <name type="scientific">bioreactor metagenome</name>
    <dbReference type="NCBI Taxonomy" id="1076179"/>
    <lineage>
        <taxon>unclassified sequences</taxon>
        <taxon>metagenomes</taxon>
        <taxon>ecological metagenomes</taxon>
    </lineage>
</organism>
<comment type="similarity">
    <text evidence="3">Belongs to the methylenetetrahydrofolate reductase family.</text>
</comment>
<keyword evidence="4" id="KW-0285">Flavoprotein</keyword>
<gene>
    <name evidence="7" type="primary">metF_24</name>
    <name evidence="7" type="ORF">SDC9_157554</name>
</gene>
<dbReference type="GO" id="GO:0009086">
    <property type="term" value="P:methionine biosynthetic process"/>
    <property type="evidence" value="ECO:0007669"/>
    <property type="project" value="TreeGrafter"/>
</dbReference>
<comment type="cofactor">
    <cofactor evidence="1">
        <name>FAD</name>
        <dbReference type="ChEBI" id="CHEBI:57692"/>
    </cofactor>
</comment>
<dbReference type="UniPathway" id="UPA00193"/>
<evidence type="ECO:0000256" key="1">
    <source>
        <dbReference type="ARBA" id="ARBA00001974"/>
    </source>
</evidence>
<dbReference type="EMBL" id="VSSQ01056403">
    <property type="protein sequence ID" value="MPN10259.1"/>
    <property type="molecule type" value="Genomic_DNA"/>
</dbReference>
<dbReference type="PANTHER" id="PTHR45754:SF3">
    <property type="entry name" value="METHYLENETETRAHYDROFOLATE REDUCTASE (NADPH)"/>
    <property type="match status" value="1"/>
</dbReference>
<comment type="caution">
    <text evidence="7">The sequence shown here is derived from an EMBL/GenBank/DDBJ whole genome shotgun (WGS) entry which is preliminary data.</text>
</comment>
<sequence>MGAACYPEGHPEAGNRAADLAHLRQKVDAGVDFLTTQMFFDNATLYNFMYRALNAGITVPIGAGVMPVVNAKQIKRIAALSGATLPARFWSIVDRFGDDPASMRQAGVAYATEQIIDLIANGVNNIHLYTMNRVDVAQDVFRNLGAILAR</sequence>
<dbReference type="InterPro" id="IPR003171">
    <property type="entry name" value="Mehydrof_redctse-like"/>
</dbReference>
<dbReference type="GO" id="GO:0035999">
    <property type="term" value="P:tetrahydrofolate interconversion"/>
    <property type="evidence" value="ECO:0007669"/>
    <property type="project" value="UniProtKB-UniPathway"/>
</dbReference>
<dbReference type="Pfam" id="PF02219">
    <property type="entry name" value="MTHFR"/>
    <property type="match status" value="1"/>
</dbReference>